<dbReference type="GO" id="GO:0005886">
    <property type="term" value="C:plasma membrane"/>
    <property type="evidence" value="ECO:0007669"/>
    <property type="project" value="UniProtKB-SubCell"/>
</dbReference>
<dbReference type="SUPFAM" id="SSF82866">
    <property type="entry name" value="Multidrug efflux transporter AcrB transmembrane domain"/>
    <property type="match status" value="2"/>
</dbReference>
<evidence type="ECO:0000256" key="5">
    <source>
        <dbReference type="ARBA" id="ARBA00023136"/>
    </source>
</evidence>
<feature type="transmembrane region" description="Helical" evidence="7">
    <location>
        <begin position="263"/>
        <end position="283"/>
    </location>
</feature>
<dbReference type="Proteomes" id="UP000276588">
    <property type="component" value="Unassembled WGS sequence"/>
</dbReference>
<name>A0A3A6QBK4_9EURY</name>
<dbReference type="Pfam" id="PF03176">
    <property type="entry name" value="MMPL"/>
    <property type="match status" value="2"/>
</dbReference>
<feature type="transmembrane region" description="Helical" evidence="7">
    <location>
        <begin position="755"/>
        <end position="782"/>
    </location>
</feature>
<dbReference type="EMBL" id="QKNY01000009">
    <property type="protein sequence ID" value="RJX43318.1"/>
    <property type="molecule type" value="Genomic_DNA"/>
</dbReference>
<feature type="transmembrane region" description="Helical" evidence="7">
    <location>
        <begin position="363"/>
        <end position="389"/>
    </location>
</feature>
<evidence type="ECO:0000259" key="8">
    <source>
        <dbReference type="Pfam" id="PF03176"/>
    </source>
</evidence>
<feature type="transmembrane region" description="Helical" evidence="7">
    <location>
        <begin position="289"/>
        <end position="307"/>
    </location>
</feature>
<dbReference type="PANTHER" id="PTHR33406">
    <property type="entry name" value="MEMBRANE PROTEIN MJ1562-RELATED"/>
    <property type="match status" value="1"/>
</dbReference>
<feature type="transmembrane region" description="Helical" evidence="7">
    <location>
        <begin position="680"/>
        <end position="698"/>
    </location>
</feature>
<dbReference type="OrthoDB" id="42357at2157"/>
<feature type="domain" description="Membrane transport protein MMPL" evidence="8">
    <location>
        <begin position="95"/>
        <end position="389"/>
    </location>
</feature>
<feature type="transmembrane region" description="Helical" evidence="7">
    <location>
        <begin position="653"/>
        <end position="674"/>
    </location>
</feature>
<evidence type="ECO:0000313" key="9">
    <source>
        <dbReference type="EMBL" id="RJX43318.1"/>
    </source>
</evidence>
<feature type="transmembrane region" description="Helical" evidence="7">
    <location>
        <begin position="26"/>
        <end position="49"/>
    </location>
</feature>
<dbReference type="RefSeq" id="WP_120102655.1">
    <property type="nucleotide sequence ID" value="NZ_QKNY01000009.1"/>
</dbReference>
<accession>A0A3A6QBK4</accession>
<evidence type="ECO:0000313" key="10">
    <source>
        <dbReference type="Proteomes" id="UP000276588"/>
    </source>
</evidence>
<organism evidence="9 10">
    <name type="scientific">Halonotius aquaticus</name>
    <dbReference type="NCBI Taxonomy" id="2216978"/>
    <lineage>
        <taxon>Archaea</taxon>
        <taxon>Methanobacteriati</taxon>
        <taxon>Methanobacteriota</taxon>
        <taxon>Stenosarchaea group</taxon>
        <taxon>Halobacteria</taxon>
        <taxon>Halobacteriales</taxon>
        <taxon>Haloferacaceae</taxon>
        <taxon>Halonotius</taxon>
    </lineage>
</organism>
<evidence type="ECO:0000256" key="1">
    <source>
        <dbReference type="ARBA" id="ARBA00004651"/>
    </source>
</evidence>
<feature type="transmembrane region" description="Helical" evidence="7">
    <location>
        <begin position="233"/>
        <end position="251"/>
    </location>
</feature>
<feature type="transmembrane region" description="Helical" evidence="7">
    <location>
        <begin position="629"/>
        <end position="646"/>
    </location>
</feature>
<reference evidence="9 10" key="1">
    <citation type="submission" date="2018-06" db="EMBL/GenBank/DDBJ databases">
        <title>Halonotius sp. F13-13 a new haloarchaeeon isolated from a solar saltern from Isla Cristina, Huelva, Spain.</title>
        <authorList>
            <person name="Duran-Viseras A."/>
            <person name="Sanchez-Porro C."/>
            <person name="Ventosa A."/>
        </authorList>
    </citation>
    <scope>NUCLEOTIDE SEQUENCE [LARGE SCALE GENOMIC DNA]</scope>
    <source>
        <strain evidence="9 10">F13-13</strain>
    </source>
</reference>
<keyword evidence="2" id="KW-1003">Cell membrane</keyword>
<keyword evidence="5 7" id="KW-0472">Membrane</keyword>
<evidence type="ECO:0000256" key="4">
    <source>
        <dbReference type="ARBA" id="ARBA00022989"/>
    </source>
</evidence>
<feature type="compositionally biased region" description="Polar residues" evidence="6">
    <location>
        <begin position="401"/>
        <end position="419"/>
    </location>
</feature>
<evidence type="ECO:0000256" key="3">
    <source>
        <dbReference type="ARBA" id="ARBA00022692"/>
    </source>
</evidence>
<feature type="region of interest" description="Disordered" evidence="6">
    <location>
        <begin position="396"/>
        <end position="419"/>
    </location>
</feature>
<feature type="transmembrane region" description="Helical" evidence="7">
    <location>
        <begin position="441"/>
        <end position="458"/>
    </location>
</feature>
<comment type="caution">
    <text evidence="9">The sequence shown here is derived from an EMBL/GenBank/DDBJ whole genome shotgun (WGS) entry which is preliminary data.</text>
</comment>
<proteinExistence type="predicted"/>
<evidence type="ECO:0000256" key="7">
    <source>
        <dbReference type="SAM" id="Phobius"/>
    </source>
</evidence>
<evidence type="ECO:0000256" key="2">
    <source>
        <dbReference type="ARBA" id="ARBA00022475"/>
    </source>
</evidence>
<keyword evidence="10" id="KW-1185">Reference proteome</keyword>
<keyword evidence="3 7" id="KW-0812">Transmembrane</keyword>
<dbReference type="Gene3D" id="1.20.1640.10">
    <property type="entry name" value="Multidrug efflux transporter AcrB transmembrane domain"/>
    <property type="match status" value="2"/>
</dbReference>
<dbReference type="InterPro" id="IPR004869">
    <property type="entry name" value="MMPL_dom"/>
</dbReference>
<dbReference type="AlphaFoldDB" id="A0A3A6QBK4"/>
<feature type="transmembrane region" description="Helical" evidence="7">
    <location>
        <begin position="338"/>
        <end position="357"/>
    </location>
</feature>
<evidence type="ECO:0000256" key="6">
    <source>
        <dbReference type="SAM" id="MobiDB-lite"/>
    </source>
</evidence>
<sequence>MSDPSQLLRDGLEQLGRFAATNRRTVFSAVAVVALLSLVVAGASVQMSLGMELYIDDDSQTNQNWQEVKADDSFDVGNNVFVMVETNHLYSPETIRTIDRLDQSYADSGTFSSVTSLADVVRQGNGGTIPNTERGVRRSIDRVESMGTSAEALVNNVNPDDETALLVATYGEADVPDANDQYFGFLPGTAAGFLTDTVNDKTDDVQIPPHVDVTVTGAPVFENAAFGLMLPEMIQLFAVAFAIIFTVVFLVMRGRLRHTWKVFLPVGTALVALVYMLGMMGLVGFNFNAIMLGVLPIALGLGIDFSLQLQTRYIEEREAGRQPVEAAAAAARVTGNTLLLAMATTSIGLGALLVSAVPPTRQLGATAAFGVIAATGLSLTLLIALLVHFDTDEYPAERQATDPSNDGASTATDGGKQSTAEQPLFERVVGYLADGISASPVLVVLLLVASIGGGAMVYHDVSTTQEMLDYWPDIEERDDLTSLEETAESPNVMYLVVEGQDTYSPTTFQRAAEFESAIEDHEDVNAAMSPVTAVEMTHGSIPRDRETLQTIVDRQVESELMPIGSRAATPNRFLIQLFVADIEGKEVRHLIDDTEAIADRHLPTERTAVTGKPVVNRNVIENVTSGRDPMTVLSFGMATLFLIVALRSAREAVLLIVSVAVSAVMLISMAMYALGIPWNPLTVATGSIALGAGITYGIHVHQRFKEELYVHNSTPAEAMWEAMVQKSRPVVGSGATTLFGFGALGISQFPVLANFGIAVALAMTFALVTAFVFLPATALLLARLTNTYKAV</sequence>
<protein>
    <submittedName>
        <fullName evidence="9">RND family transporter</fullName>
    </submittedName>
</protein>
<dbReference type="PANTHER" id="PTHR33406:SF13">
    <property type="entry name" value="MEMBRANE PROTEIN YDFJ"/>
    <property type="match status" value="1"/>
</dbReference>
<keyword evidence="4 7" id="KW-1133">Transmembrane helix</keyword>
<dbReference type="InterPro" id="IPR050545">
    <property type="entry name" value="Mycobact_MmpL"/>
</dbReference>
<feature type="transmembrane region" description="Helical" evidence="7">
    <location>
        <begin position="729"/>
        <end position="749"/>
    </location>
</feature>
<feature type="domain" description="Membrane transport protein MMPL" evidence="8">
    <location>
        <begin position="571"/>
        <end position="784"/>
    </location>
</feature>
<comment type="subcellular location">
    <subcellularLocation>
        <location evidence="1">Cell membrane</location>
        <topology evidence="1">Multi-pass membrane protein</topology>
    </subcellularLocation>
</comment>
<gene>
    <name evidence="9" type="ORF">DM826_06845</name>
</gene>